<proteinExistence type="predicted"/>
<keyword evidence="1" id="KW-0472">Membrane</keyword>
<feature type="transmembrane region" description="Helical" evidence="1">
    <location>
        <begin position="170"/>
        <end position="188"/>
    </location>
</feature>
<keyword evidence="1" id="KW-1133">Transmembrane helix</keyword>
<feature type="transmembrane region" description="Helical" evidence="1">
    <location>
        <begin position="6"/>
        <end position="22"/>
    </location>
</feature>
<feature type="transmembrane region" description="Helical" evidence="1">
    <location>
        <begin position="200"/>
        <end position="222"/>
    </location>
</feature>
<feature type="transmembrane region" description="Helical" evidence="1">
    <location>
        <begin position="55"/>
        <end position="76"/>
    </location>
</feature>
<name>A0ABP8MII5_9BACT</name>
<organism evidence="2 3">
    <name type="scientific">Nibrella saemangeumensis</name>
    <dbReference type="NCBI Taxonomy" id="1084526"/>
    <lineage>
        <taxon>Bacteria</taxon>
        <taxon>Pseudomonadati</taxon>
        <taxon>Bacteroidota</taxon>
        <taxon>Cytophagia</taxon>
        <taxon>Cytophagales</taxon>
        <taxon>Spirosomataceae</taxon>
        <taxon>Nibrella</taxon>
    </lineage>
</organism>
<feature type="transmembrane region" description="Helical" evidence="1">
    <location>
        <begin position="113"/>
        <end position="130"/>
    </location>
</feature>
<gene>
    <name evidence="2" type="ORF">GCM10023189_10080</name>
</gene>
<dbReference type="EMBL" id="BAABHD010000010">
    <property type="protein sequence ID" value="GAA4450043.1"/>
    <property type="molecule type" value="Genomic_DNA"/>
</dbReference>
<evidence type="ECO:0000313" key="2">
    <source>
        <dbReference type="EMBL" id="GAA4450043.1"/>
    </source>
</evidence>
<sequence length="250" mass="27515">MNPFLFKITLMPLAIGLVTLVSRRWGNKVGGLIASLPWVAGPILLFFILEQGKAFGIQSVHGILTGIIAWVCFTYTYARLAPARQWPVTVSISYLVYVGVAWLINFFDISLPVSYGLAMSSAVLALRYFPKAHLRSAPVRRLPFDIPLRMLVATLFVVAVTWLANTLGPAWSGILTPFPIMTSVLAIFTHHLQGSGAAILILRGLLIGVLGFTTFFFLQAFFLPVFSVALSFFLALLINMLINAIASRVW</sequence>
<feature type="transmembrane region" description="Helical" evidence="1">
    <location>
        <begin position="88"/>
        <end position="107"/>
    </location>
</feature>
<keyword evidence="3" id="KW-1185">Reference proteome</keyword>
<evidence type="ECO:0000256" key="1">
    <source>
        <dbReference type="SAM" id="Phobius"/>
    </source>
</evidence>
<feature type="transmembrane region" description="Helical" evidence="1">
    <location>
        <begin position="228"/>
        <end position="246"/>
    </location>
</feature>
<dbReference type="RefSeq" id="WP_345241225.1">
    <property type="nucleotide sequence ID" value="NZ_BAABHD010000010.1"/>
</dbReference>
<dbReference type="Proteomes" id="UP001501175">
    <property type="component" value="Unassembled WGS sequence"/>
</dbReference>
<accession>A0ABP8MII5</accession>
<keyword evidence="1" id="KW-0812">Transmembrane</keyword>
<reference evidence="3" key="1">
    <citation type="journal article" date="2019" name="Int. J. Syst. Evol. Microbiol.">
        <title>The Global Catalogue of Microorganisms (GCM) 10K type strain sequencing project: providing services to taxonomists for standard genome sequencing and annotation.</title>
        <authorList>
            <consortium name="The Broad Institute Genomics Platform"/>
            <consortium name="The Broad Institute Genome Sequencing Center for Infectious Disease"/>
            <person name="Wu L."/>
            <person name="Ma J."/>
        </authorList>
    </citation>
    <scope>NUCLEOTIDE SEQUENCE [LARGE SCALE GENOMIC DNA]</scope>
    <source>
        <strain evidence="3">JCM 17927</strain>
    </source>
</reference>
<evidence type="ECO:0000313" key="3">
    <source>
        <dbReference type="Proteomes" id="UP001501175"/>
    </source>
</evidence>
<feature type="transmembrane region" description="Helical" evidence="1">
    <location>
        <begin position="142"/>
        <end position="164"/>
    </location>
</feature>
<comment type="caution">
    <text evidence="2">The sequence shown here is derived from an EMBL/GenBank/DDBJ whole genome shotgun (WGS) entry which is preliminary data.</text>
</comment>
<feature type="transmembrane region" description="Helical" evidence="1">
    <location>
        <begin position="29"/>
        <end position="49"/>
    </location>
</feature>
<protein>
    <submittedName>
        <fullName evidence="2">Uncharacterized protein</fullName>
    </submittedName>
</protein>